<dbReference type="EMBL" id="JAKKSL010000007">
    <property type="protein sequence ID" value="MCI2286054.1"/>
    <property type="molecule type" value="Genomic_DNA"/>
</dbReference>
<comment type="caution">
    <text evidence="1">The sequence shown here is derived from an EMBL/GenBank/DDBJ whole genome shotgun (WGS) entry which is preliminary data.</text>
</comment>
<reference evidence="1" key="1">
    <citation type="submission" date="2022-01" db="EMBL/GenBank/DDBJ databases">
        <title>Colwellia maritima, isolated from seawater.</title>
        <authorList>
            <person name="Kristyanto S."/>
            <person name="Jung J."/>
            <person name="Jeon C.O."/>
        </authorList>
    </citation>
    <scope>NUCLEOTIDE SEQUENCE</scope>
    <source>
        <strain evidence="1">MSW7</strain>
    </source>
</reference>
<sequence length="133" mass="15512">MLNGTDSKCDYLRKAIRVGDNKSTGENLKVFQHLKMGPGKLSRAAMIFRAIQWSRPNWLINKPNGHAWVIGDDIYLRYTSAFDIIQKEAEKNSYQVTSESQGLLEVMVENNMIEKYSESSWSVKYLWRNLYRE</sequence>
<dbReference type="Proteomes" id="UP001139646">
    <property type="component" value="Unassembled WGS sequence"/>
</dbReference>
<proteinExistence type="predicted"/>
<protein>
    <submittedName>
        <fullName evidence="1">Uncharacterized protein</fullName>
    </submittedName>
</protein>
<gene>
    <name evidence="1" type="ORF">L3081_24845</name>
</gene>
<evidence type="ECO:0000313" key="1">
    <source>
        <dbReference type="EMBL" id="MCI2286054.1"/>
    </source>
</evidence>
<dbReference type="RefSeq" id="WP_242289203.1">
    <property type="nucleotide sequence ID" value="NZ_JAKKSL010000007.1"/>
</dbReference>
<accession>A0ABS9X749</accession>
<name>A0ABS9X749_9GAMM</name>
<evidence type="ECO:0000313" key="2">
    <source>
        <dbReference type="Proteomes" id="UP001139646"/>
    </source>
</evidence>
<organism evidence="1 2">
    <name type="scientific">Colwellia maritima</name>
    <dbReference type="NCBI Taxonomy" id="2912588"/>
    <lineage>
        <taxon>Bacteria</taxon>
        <taxon>Pseudomonadati</taxon>
        <taxon>Pseudomonadota</taxon>
        <taxon>Gammaproteobacteria</taxon>
        <taxon>Alteromonadales</taxon>
        <taxon>Colwelliaceae</taxon>
        <taxon>Colwellia</taxon>
    </lineage>
</organism>
<keyword evidence="2" id="KW-1185">Reference proteome</keyword>